<dbReference type="Gene3D" id="3.40.50.10320">
    <property type="entry name" value="LmbE-like"/>
    <property type="match status" value="1"/>
</dbReference>
<organism evidence="2 3">
    <name type="scientific">Singulisphaera acidiphila (strain ATCC BAA-1392 / DSM 18658 / VKM B-2454 / MOB10)</name>
    <dbReference type="NCBI Taxonomy" id="886293"/>
    <lineage>
        <taxon>Bacteria</taxon>
        <taxon>Pseudomonadati</taxon>
        <taxon>Planctomycetota</taxon>
        <taxon>Planctomycetia</taxon>
        <taxon>Isosphaerales</taxon>
        <taxon>Isosphaeraceae</taxon>
        <taxon>Singulisphaera</taxon>
    </lineage>
</organism>
<dbReference type="AlphaFoldDB" id="L0DQT1"/>
<dbReference type="PANTHER" id="PTHR12993:SF11">
    <property type="entry name" value="N-ACETYLGLUCOSAMINYL-PHOSPHATIDYLINOSITOL DE-N-ACETYLASE"/>
    <property type="match status" value="1"/>
</dbReference>
<dbReference type="OrthoDB" id="9790023at2"/>
<dbReference type="GO" id="GO:0016811">
    <property type="term" value="F:hydrolase activity, acting on carbon-nitrogen (but not peptide) bonds, in linear amides"/>
    <property type="evidence" value="ECO:0007669"/>
    <property type="project" value="TreeGrafter"/>
</dbReference>
<dbReference type="Proteomes" id="UP000010798">
    <property type="component" value="Chromosome"/>
</dbReference>
<gene>
    <name evidence="2" type="ordered locus">Sinac_7298</name>
</gene>
<feature type="compositionally biased region" description="Basic and acidic residues" evidence="1">
    <location>
        <begin position="310"/>
        <end position="319"/>
    </location>
</feature>
<dbReference type="KEGG" id="saci:Sinac_7298"/>
<dbReference type="RefSeq" id="WP_015250409.1">
    <property type="nucleotide sequence ID" value="NC_019892.1"/>
</dbReference>
<evidence type="ECO:0000256" key="1">
    <source>
        <dbReference type="SAM" id="MobiDB-lite"/>
    </source>
</evidence>
<feature type="compositionally biased region" description="Polar residues" evidence="1">
    <location>
        <begin position="321"/>
        <end position="335"/>
    </location>
</feature>
<sequence length="344" mass="38438">MAARPLKILIIGAHPDDADIKAGGTAAKWTALGHDVRLVSLTDGRAGHQTVHGPVLAQRRRAEADAAAASISASYEIFDIPDGELDDRLEYRHRVIRLIRGFQPDLIITHRSTDYHPDHRFTGLLVQDASYLLTVPAVCPETPHLAYCPVILYFSDAFKKPCPFEPNITVDIEGEFDRLVGMLHRHQSQFYEWLPYNAGIPDQVPASDVERRDWLAGRIRERIRPLANRFRDLVVRTYGEAAGERIQYIEAFEVSEYGAPLNTEAGARLFPFLPASWVASLPDSRKEWADVLESDEVIKPKAKAGKPKAVKAEVSKPKVSEANTTVENGESNNEPPWTGKNLFE</sequence>
<name>L0DQT1_SINAD</name>
<dbReference type="Pfam" id="PF02585">
    <property type="entry name" value="PIG-L"/>
    <property type="match status" value="1"/>
</dbReference>
<dbReference type="EMBL" id="CP003364">
    <property type="protein sequence ID" value="AGA31340.1"/>
    <property type="molecule type" value="Genomic_DNA"/>
</dbReference>
<dbReference type="InterPro" id="IPR003737">
    <property type="entry name" value="GlcNAc_PI_deacetylase-related"/>
</dbReference>
<evidence type="ECO:0000313" key="3">
    <source>
        <dbReference type="Proteomes" id="UP000010798"/>
    </source>
</evidence>
<proteinExistence type="predicted"/>
<keyword evidence="3" id="KW-1185">Reference proteome</keyword>
<dbReference type="eggNOG" id="COG2120">
    <property type="taxonomic scope" value="Bacteria"/>
</dbReference>
<accession>L0DQT1</accession>
<dbReference type="InterPro" id="IPR024078">
    <property type="entry name" value="LmbE-like_dom_sf"/>
</dbReference>
<dbReference type="SUPFAM" id="SSF102588">
    <property type="entry name" value="LmbE-like"/>
    <property type="match status" value="1"/>
</dbReference>
<reference evidence="2 3" key="1">
    <citation type="submission" date="2012-02" db="EMBL/GenBank/DDBJ databases">
        <title>Complete sequence of chromosome of Singulisphaera acidiphila DSM 18658.</title>
        <authorList>
            <consortium name="US DOE Joint Genome Institute (JGI-PGF)"/>
            <person name="Lucas S."/>
            <person name="Copeland A."/>
            <person name="Lapidus A."/>
            <person name="Glavina del Rio T."/>
            <person name="Dalin E."/>
            <person name="Tice H."/>
            <person name="Bruce D."/>
            <person name="Goodwin L."/>
            <person name="Pitluck S."/>
            <person name="Peters L."/>
            <person name="Ovchinnikova G."/>
            <person name="Chertkov O."/>
            <person name="Kyrpides N."/>
            <person name="Mavromatis K."/>
            <person name="Ivanova N."/>
            <person name="Brettin T."/>
            <person name="Detter J.C."/>
            <person name="Han C."/>
            <person name="Larimer F."/>
            <person name="Land M."/>
            <person name="Hauser L."/>
            <person name="Markowitz V."/>
            <person name="Cheng J.-F."/>
            <person name="Hugenholtz P."/>
            <person name="Woyke T."/>
            <person name="Wu D."/>
            <person name="Tindall B."/>
            <person name="Pomrenke H."/>
            <person name="Brambilla E."/>
            <person name="Klenk H.-P."/>
            <person name="Eisen J.A."/>
        </authorList>
    </citation>
    <scope>NUCLEOTIDE SEQUENCE [LARGE SCALE GENOMIC DNA]</scope>
    <source>
        <strain evidence="3">ATCC BAA-1392 / DSM 18658 / VKM B-2454 / MOB10</strain>
    </source>
</reference>
<dbReference type="STRING" id="886293.Sinac_7298"/>
<dbReference type="HOGENOM" id="CLU_049311_3_0_0"/>
<evidence type="ECO:0000313" key="2">
    <source>
        <dbReference type="EMBL" id="AGA31340.1"/>
    </source>
</evidence>
<protein>
    <submittedName>
        <fullName evidence="2">Putative LmbE-like protein</fullName>
    </submittedName>
</protein>
<feature type="region of interest" description="Disordered" evidence="1">
    <location>
        <begin position="302"/>
        <end position="344"/>
    </location>
</feature>
<dbReference type="PANTHER" id="PTHR12993">
    <property type="entry name" value="N-ACETYLGLUCOSAMINYL-PHOSPHATIDYLINOSITOL DE-N-ACETYLASE-RELATED"/>
    <property type="match status" value="1"/>
</dbReference>